<proteinExistence type="predicted"/>
<comment type="caution">
    <text evidence="2">The sequence shown here is derived from an EMBL/GenBank/DDBJ whole genome shotgun (WGS) entry which is preliminary data.</text>
</comment>
<organism evidence="2 3">
    <name type="scientific">Vandammella animalimorsus</name>
    <dbReference type="NCBI Taxonomy" id="2029117"/>
    <lineage>
        <taxon>Bacteria</taxon>
        <taxon>Pseudomonadati</taxon>
        <taxon>Pseudomonadota</taxon>
        <taxon>Betaproteobacteria</taxon>
        <taxon>Burkholderiales</taxon>
        <taxon>Comamonadaceae</taxon>
        <taxon>Vandammella</taxon>
    </lineage>
</organism>
<feature type="chain" id="PRO_5013013855" description="Lipoprotein" evidence="1">
    <location>
        <begin position="23"/>
        <end position="433"/>
    </location>
</feature>
<name>A0A2A2AFI4_9BURK</name>
<keyword evidence="3" id="KW-1185">Reference proteome</keyword>
<sequence>MAQFVWHWQKSTLVLACAMALAACGGGSNDLDTKPPAEEDHSHPHIETAGRLVALQADSPQVHVIDLDKGRLLQSFTLDNPTSAIYPSPNNRYAVLPQRAQNQVQFIDGGIWQEDHGNHLHDYMKDPALLPTRLSGTRPTHYERHASQAAIFFDGNTAAGQNASIAVLTDASIGKPHAAALATQNLSLPMHGTAEPRGDWLLTTWRDANASGNSTLPSQVELYHRHDDHYHFERRFDEQCPMLHGSYSNEKYSAFGCSDGILVIKQDGETFTARKIDNPADIGENVRIGTIIGNAHYDKFVGIASPGHLFEIDPAAGRISRIQWGEGLIRRAHAMDAEGENLLVLDSTGTVHILDVKTWRKRAEIAGVIANMPAKAPYPSFAVSAAHDKAWLSDPQGQRLHTIDLDEARVQGSIALNFSPTGLVWLGLPEHKH</sequence>
<dbReference type="RefSeq" id="WP_095540406.1">
    <property type="nucleotide sequence ID" value="NZ_NSJB01000010.1"/>
</dbReference>
<accession>A0A2A2AFI4</accession>
<feature type="signal peptide" evidence="1">
    <location>
        <begin position="1"/>
        <end position="22"/>
    </location>
</feature>
<gene>
    <name evidence="2" type="ORF">CK625_11200</name>
</gene>
<protein>
    <recommendedName>
        <fullName evidence="4">Lipoprotein</fullName>
    </recommendedName>
</protein>
<evidence type="ECO:0008006" key="4">
    <source>
        <dbReference type="Google" id="ProtNLM"/>
    </source>
</evidence>
<dbReference type="EMBL" id="NSJB01000010">
    <property type="protein sequence ID" value="PAT36498.1"/>
    <property type="molecule type" value="Genomic_DNA"/>
</dbReference>
<dbReference type="AlphaFoldDB" id="A0A2A2AFI4"/>
<evidence type="ECO:0000313" key="3">
    <source>
        <dbReference type="Proteomes" id="UP000218054"/>
    </source>
</evidence>
<dbReference type="Proteomes" id="UP000218054">
    <property type="component" value="Unassembled WGS sequence"/>
</dbReference>
<keyword evidence="1" id="KW-0732">Signal</keyword>
<dbReference type="InterPro" id="IPR011044">
    <property type="entry name" value="Quino_amine_DH_bsu"/>
</dbReference>
<reference evidence="2 3" key="1">
    <citation type="submission" date="2017-08" db="EMBL/GenBank/DDBJ databases">
        <title>WGS of Clinical strains of the CDC Group NO-1 linked to zoonotic infections in humans.</title>
        <authorList>
            <person name="Bernier A.-M."/>
            <person name="Bernard K."/>
        </authorList>
    </citation>
    <scope>NUCLEOTIDE SEQUENCE [LARGE SCALE GENOMIC DNA]</scope>
    <source>
        <strain evidence="2 3">NML00-0135</strain>
    </source>
</reference>
<dbReference type="SUPFAM" id="SSF50969">
    <property type="entry name" value="YVTN repeat-like/Quinoprotein amine dehydrogenase"/>
    <property type="match status" value="1"/>
</dbReference>
<evidence type="ECO:0000256" key="1">
    <source>
        <dbReference type="SAM" id="SignalP"/>
    </source>
</evidence>
<evidence type="ECO:0000313" key="2">
    <source>
        <dbReference type="EMBL" id="PAT36498.1"/>
    </source>
</evidence>